<reference evidence="5" key="1">
    <citation type="submission" date="2020-03" db="EMBL/GenBank/DDBJ databases">
        <authorList>
            <person name="Weist P."/>
        </authorList>
    </citation>
    <scope>NUCLEOTIDE SEQUENCE</scope>
</reference>
<keyword evidence="6" id="KW-1185">Reference proteome</keyword>
<dbReference type="InterPro" id="IPR016187">
    <property type="entry name" value="CTDL_fold"/>
</dbReference>
<dbReference type="GO" id="GO:0005886">
    <property type="term" value="C:plasma membrane"/>
    <property type="evidence" value="ECO:0007669"/>
    <property type="project" value="UniProtKB-SubCell"/>
</dbReference>
<dbReference type="PANTHER" id="PTHR45710">
    <property type="entry name" value="C-TYPE LECTIN DOMAIN-CONTAINING PROTEIN 180"/>
    <property type="match status" value="1"/>
</dbReference>
<dbReference type="EMBL" id="CADEAL010003992">
    <property type="protein sequence ID" value="CAB1448925.1"/>
    <property type="molecule type" value="Genomic_DNA"/>
</dbReference>
<dbReference type="PROSITE" id="PS50041">
    <property type="entry name" value="C_TYPE_LECTIN_2"/>
    <property type="match status" value="1"/>
</dbReference>
<evidence type="ECO:0000259" key="4">
    <source>
        <dbReference type="PROSITE" id="PS50041"/>
    </source>
</evidence>
<keyword evidence="3" id="KW-0472">Membrane</keyword>
<dbReference type="PROSITE" id="PS00615">
    <property type="entry name" value="C_TYPE_LECTIN_1"/>
    <property type="match status" value="1"/>
</dbReference>
<keyword evidence="2" id="KW-1015">Disulfide bond</keyword>
<evidence type="ECO:0000256" key="2">
    <source>
        <dbReference type="ARBA" id="ARBA00023157"/>
    </source>
</evidence>
<dbReference type="InterPro" id="IPR001304">
    <property type="entry name" value="C-type_lectin-like"/>
</dbReference>
<comment type="caution">
    <text evidence="5">The sequence shown here is derived from an EMBL/GenBank/DDBJ whole genome shotgun (WGS) entry which is preliminary data.</text>
</comment>
<proteinExistence type="predicted"/>
<dbReference type="Gene3D" id="3.10.100.10">
    <property type="entry name" value="Mannose-Binding Protein A, subunit A"/>
    <property type="match status" value="1"/>
</dbReference>
<organism evidence="5 6">
    <name type="scientific">Pleuronectes platessa</name>
    <name type="common">European plaice</name>
    <dbReference type="NCBI Taxonomy" id="8262"/>
    <lineage>
        <taxon>Eukaryota</taxon>
        <taxon>Metazoa</taxon>
        <taxon>Chordata</taxon>
        <taxon>Craniata</taxon>
        <taxon>Vertebrata</taxon>
        <taxon>Euteleostomi</taxon>
        <taxon>Actinopterygii</taxon>
        <taxon>Neopterygii</taxon>
        <taxon>Teleostei</taxon>
        <taxon>Neoteleostei</taxon>
        <taxon>Acanthomorphata</taxon>
        <taxon>Carangaria</taxon>
        <taxon>Pleuronectiformes</taxon>
        <taxon>Pleuronectoidei</taxon>
        <taxon>Pleuronectidae</taxon>
        <taxon>Pleuronectes</taxon>
    </lineage>
</organism>
<dbReference type="Pfam" id="PF00059">
    <property type="entry name" value="Lectin_C"/>
    <property type="match status" value="1"/>
</dbReference>
<name>A0A9N7VG00_PLEPL</name>
<dbReference type="SMART" id="SM00034">
    <property type="entry name" value="CLECT"/>
    <property type="match status" value="1"/>
</dbReference>
<dbReference type="Proteomes" id="UP001153269">
    <property type="component" value="Unassembled WGS sequence"/>
</dbReference>
<dbReference type="AlphaFoldDB" id="A0A9N7VG00"/>
<feature type="transmembrane region" description="Helical" evidence="3">
    <location>
        <begin position="43"/>
        <end position="67"/>
    </location>
</feature>
<dbReference type="InterPro" id="IPR050828">
    <property type="entry name" value="C-type_lectin/matrix_domain"/>
</dbReference>
<dbReference type="SUPFAM" id="SSF56436">
    <property type="entry name" value="C-type lectin-like"/>
    <property type="match status" value="1"/>
</dbReference>
<evidence type="ECO:0000256" key="3">
    <source>
        <dbReference type="SAM" id="Phobius"/>
    </source>
</evidence>
<dbReference type="InterPro" id="IPR016186">
    <property type="entry name" value="C-type_lectin-like/link_sf"/>
</dbReference>
<evidence type="ECO:0000256" key="1">
    <source>
        <dbReference type="ARBA" id="ARBA00004401"/>
    </source>
</evidence>
<dbReference type="PANTHER" id="PTHR45710:SF28">
    <property type="entry name" value="C-TYPE LECTIN DOMAIN FAMILY 4 MEMBER C ISOFORM 1"/>
    <property type="match status" value="1"/>
</dbReference>
<evidence type="ECO:0000313" key="6">
    <source>
        <dbReference type="Proteomes" id="UP001153269"/>
    </source>
</evidence>
<accession>A0A9N7VG00</accession>
<feature type="domain" description="C-type lectin" evidence="4">
    <location>
        <begin position="124"/>
        <end position="232"/>
    </location>
</feature>
<comment type="subcellular location">
    <subcellularLocation>
        <location evidence="1">Cell membrane</location>
        <topology evidence="1">Single-pass type II membrane protein</topology>
    </subcellularLocation>
</comment>
<keyword evidence="3" id="KW-0812">Transmembrane</keyword>
<evidence type="ECO:0000313" key="5">
    <source>
        <dbReference type="EMBL" id="CAB1448925.1"/>
    </source>
</evidence>
<keyword evidence="3" id="KW-1133">Transmembrane helix</keyword>
<gene>
    <name evidence="5" type="ORF">PLEPLA_LOCUS36575</name>
</gene>
<dbReference type="InterPro" id="IPR018378">
    <property type="entry name" value="C-type_lectin_CS"/>
</dbReference>
<sequence>MYIKFCRIYGGDKKDDAKENLSSQLSVELEGEKGKQTQGNARLYRAGCLFLTLICLVLLMAVIFLSVKLQTGSKDCPGSGEAGAGRTSTSLTATCNYDQCRTDFPDIQHQKLDCNQCGDGWLPFEKSCYYLSAMRQTWLMSMIECTTRGGRLAVISSQSVQTFLTGKRIGLFWIGLERPGSQWRWVDNRALGDSYWEDNLSEGDCGLLRGDGPSQKNWMRAPCAHSAYFICEKQA</sequence>
<protein>
    <recommendedName>
        <fullName evidence="4">C-type lectin domain-containing protein</fullName>
    </recommendedName>
</protein>